<evidence type="ECO:0000256" key="1">
    <source>
        <dbReference type="ARBA" id="ARBA00023002"/>
    </source>
</evidence>
<dbReference type="Proteomes" id="UP001327459">
    <property type="component" value="Chromosome"/>
</dbReference>
<dbReference type="Gene3D" id="3.40.50.150">
    <property type="entry name" value="Vaccinia Virus protein VP39"/>
    <property type="match status" value="1"/>
</dbReference>
<evidence type="ECO:0000256" key="2">
    <source>
        <dbReference type="ARBA" id="ARBA00023004"/>
    </source>
</evidence>
<dbReference type="NCBIfam" id="TIGR04345">
    <property type="entry name" value="ovoA_Cterm"/>
    <property type="match status" value="1"/>
</dbReference>
<dbReference type="InterPro" id="IPR027625">
    <property type="entry name" value="OvoA_Cterm"/>
</dbReference>
<keyword evidence="8" id="KW-1185">Reference proteome</keyword>
<dbReference type="SUPFAM" id="SSF109854">
    <property type="entry name" value="DinB/YfiT-like putative metalloenzymes"/>
    <property type="match status" value="1"/>
</dbReference>
<dbReference type="InterPro" id="IPR027577">
    <property type="entry name" value="OvoA_Nterm"/>
</dbReference>
<dbReference type="RefSeq" id="WP_322522035.1">
    <property type="nucleotide sequence ID" value="NZ_CP140153.1"/>
</dbReference>
<dbReference type="SUPFAM" id="SSF53335">
    <property type="entry name" value="S-adenosyl-L-methionine-dependent methyltransferases"/>
    <property type="match status" value="1"/>
</dbReference>
<dbReference type="InterPro" id="IPR016187">
    <property type="entry name" value="CTDL_fold"/>
</dbReference>
<evidence type="ECO:0000256" key="3">
    <source>
        <dbReference type="ARBA" id="ARBA00037882"/>
    </source>
</evidence>
<dbReference type="NCBIfam" id="TIGR04344">
    <property type="entry name" value="ovoA_Nterm"/>
    <property type="match status" value="1"/>
</dbReference>
<name>A0ABZ0YY02_9GAMM</name>
<reference evidence="7 8" key="1">
    <citation type="submission" date="2023-11" db="EMBL/GenBank/DDBJ databases">
        <title>MicrobeMod: A computational toolkit for identifying prokaryotic methylation and restriction-modification with nanopore sequencing.</title>
        <authorList>
            <person name="Crits-Christoph A."/>
            <person name="Kang S.C."/>
            <person name="Lee H."/>
            <person name="Ostrov N."/>
        </authorList>
    </citation>
    <scope>NUCLEOTIDE SEQUENCE [LARGE SCALE GENOMIC DNA]</scope>
    <source>
        <strain evidence="7 8">ATCC 49870</strain>
    </source>
</reference>
<accession>A0ABZ0YY02</accession>
<dbReference type="InterPro" id="IPR029063">
    <property type="entry name" value="SAM-dependent_MTases_sf"/>
</dbReference>
<feature type="domain" description="DinB-like" evidence="6">
    <location>
        <begin position="28"/>
        <end position="163"/>
    </location>
</feature>
<dbReference type="InterPro" id="IPR024775">
    <property type="entry name" value="DinB-like"/>
</dbReference>
<dbReference type="InterPro" id="IPR005532">
    <property type="entry name" value="SUMF_dom"/>
</dbReference>
<evidence type="ECO:0000259" key="6">
    <source>
        <dbReference type="Pfam" id="PF12867"/>
    </source>
</evidence>
<dbReference type="SUPFAM" id="SSF56436">
    <property type="entry name" value="C-type lectin-like"/>
    <property type="match status" value="1"/>
</dbReference>
<evidence type="ECO:0000313" key="8">
    <source>
        <dbReference type="Proteomes" id="UP001327459"/>
    </source>
</evidence>
<dbReference type="InterPro" id="IPR034660">
    <property type="entry name" value="DinB/YfiT-like"/>
</dbReference>
<dbReference type="PANTHER" id="PTHR23150">
    <property type="entry name" value="SULFATASE MODIFYING FACTOR 1, 2"/>
    <property type="match status" value="1"/>
</dbReference>
<dbReference type="InterPro" id="IPR013216">
    <property type="entry name" value="Methyltransf_11"/>
</dbReference>
<dbReference type="InterPro" id="IPR042095">
    <property type="entry name" value="SUMF_sf"/>
</dbReference>
<dbReference type="Pfam" id="PF03781">
    <property type="entry name" value="FGE-sulfatase"/>
    <property type="match status" value="1"/>
</dbReference>
<sequence>MLSRLKSRSVLLTGTDAESKREAVRAYFHRTMDTYEKLFEVLTDDQAFYERPEPLRHPLIFYFGHPATFYINKLVTAKATTRIDPTLEGMFAIGVDEMSWDDLNDDHYDWPSVERVREYRRKVRERVDQLISELDWTPPVRWEDHPTWSIFMGIEHERIHLETSSVLIRQLDLEWVRPHDDWPICDAAAATPAEAPVNELLEVAGGTVVQGKSHDAPLYGWDNEYGHLSTRVDAFKAGRMQVSNAEFLAFVEAGGYETPEWWTEEGRRWLDFRGAAHPIFWVPRGGSQGDSWGYRAMTCEIDMPWDWPVDVNYLEAKAFCNWLSEITGKSIRLPTEPEYERLRQVAGVPDEPEWGERAPGNINLEYWASACPVDRFKQGDFHDVIGNVWQWTETPIDAFEGFEPHPIYDDFSVPTFDNRHNLIKGGSWISTGNEATRDARYAFRRHFFQHAGFRYVEGEPVRPPASREESYYETDAQLAQYCDFHYGRSYFGVANFPRALAEYALRQMEGRHHGAALDIGCATGRATFELAPHFESVTGLDFSARFVQIAQAMLDDGQIAYALPTEGELTEDRAASLAALGLEPRDNIDFWQQDACNMKPHFSGYDLVLAGNLIDRLYDPGKFLDDIARRINAGGLLVLASPYTWLEEVTPRERWLGGYVENGRPVSTLDTLIKRLEPNFELVGEPADIPFVIRDTARRFQHTVSQVTVWARKG</sequence>
<keyword evidence="2" id="KW-0408">Iron</keyword>
<evidence type="ECO:0000259" key="5">
    <source>
        <dbReference type="Pfam" id="PF08241"/>
    </source>
</evidence>
<dbReference type="CDD" id="cd02440">
    <property type="entry name" value="AdoMet_MTases"/>
    <property type="match status" value="1"/>
</dbReference>
<evidence type="ECO:0000313" key="7">
    <source>
        <dbReference type="EMBL" id="WQH17053.1"/>
    </source>
</evidence>
<feature type="domain" description="Methyltransferase type 11" evidence="5">
    <location>
        <begin position="517"/>
        <end position="639"/>
    </location>
</feature>
<feature type="domain" description="Sulfatase-modifying factor enzyme-like" evidence="4">
    <location>
        <begin position="198"/>
        <end position="456"/>
    </location>
</feature>
<dbReference type="InterPro" id="IPR051043">
    <property type="entry name" value="Sulfatase_Mod_Factor_Kinase"/>
</dbReference>
<dbReference type="Pfam" id="PF12867">
    <property type="entry name" value="DinB_2"/>
    <property type="match status" value="1"/>
</dbReference>
<proteinExistence type="predicted"/>
<organism evidence="7 8">
    <name type="scientific">Guyparkeria halophila</name>
    <dbReference type="NCBI Taxonomy" id="47960"/>
    <lineage>
        <taxon>Bacteria</taxon>
        <taxon>Pseudomonadati</taxon>
        <taxon>Pseudomonadota</taxon>
        <taxon>Gammaproteobacteria</taxon>
        <taxon>Chromatiales</taxon>
        <taxon>Thioalkalibacteraceae</taxon>
        <taxon>Guyparkeria</taxon>
    </lineage>
</organism>
<comment type="pathway">
    <text evidence="3">Amino-acid biosynthesis; ergothioneine biosynthesis.</text>
</comment>
<dbReference type="Pfam" id="PF08241">
    <property type="entry name" value="Methyltransf_11"/>
    <property type="match status" value="1"/>
</dbReference>
<dbReference type="Gene3D" id="3.90.1580.10">
    <property type="entry name" value="paralog of FGE (formylglycine-generating enzyme)"/>
    <property type="match status" value="1"/>
</dbReference>
<keyword evidence="1" id="KW-0560">Oxidoreductase</keyword>
<gene>
    <name evidence="7" type="primary">ovoA</name>
    <name evidence="7" type="ORF">SR882_03880</name>
</gene>
<protein>
    <submittedName>
        <fullName evidence="7">5-histidylcysteine sulfoxide synthase</fullName>
    </submittedName>
</protein>
<dbReference type="PANTHER" id="PTHR23150:SF26">
    <property type="entry name" value="GENERIC METHYLTRANSFERASE"/>
    <property type="match status" value="1"/>
</dbReference>
<evidence type="ECO:0000259" key="4">
    <source>
        <dbReference type="Pfam" id="PF03781"/>
    </source>
</evidence>
<dbReference type="EMBL" id="CP140153">
    <property type="protein sequence ID" value="WQH17053.1"/>
    <property type="molecule type" value="Genomic_DNA"/>
</dbReference>